<dbReference type="InterPro" id="IPR052739">
    <property type="entry name" value="FAAH2"/>
</dbReference>
<dbReference type="Proteomes" id="UP001597237">
    <property type="component" value="Unassembled WGS sequence"/>
</dbReference>
<comment type="caution">
    <text evidence="2">The sequence shown here is derived from an EMBL/GenBank/DDBJ whole genome shotgun (WGS) entry which is preliminary data.</text>
</comment>
<dbReference type="RefSeq" id="WP_377284476.1">
    <property type="nucleotide sequence ID" value="NZ_JBHRSI010000015.1"/>
</dbReference>
<protein>
    <submittedName>
        <fullName evidence="2">Amidase family protein</fullName>
    </submittedName>
</protein>
<dbReference type="SUPFAM" id="SSF75304">
    <property type="entry name" value="Amidase signature (AS) enzymes"/>
    <property type="match status" value="1"/>
</dbReference>
<dbReference type="InterPro" id="IPR036928">
    <property type="entry name" value="AS_sf"/>
</dbReference>
<keyword evidence="3" id="KW-1185">Reference proteome</keyword>
<dbReference type="PANTHER" id="PTHR43372">
    <property type="entry name" value="FATTY-ACID AMIDE HYDROLASE"/>
    <property type="match status" value="1"/>
</dbReference>
<dbReference type="Pfam" id="PF01425">
    <property type="entry name" value="Amidase"/>
    <property type="match status" value="1"/>
</dbReference>
<dbReference type="InterPro" id="IPR023631">
    <property type="entry name" value="Amidase_dom"/>
</dbReference>
<proteinExistence type="predicted"/>
<dbReference type="PANTHER" id="PTHR43372:SF4">
    <property type="entry name" value="FATTY-ACID AMIDE HYDROLASE 2"/>
    <property type="match status" value="1"/>
</dbReference>
<name>A0ABW4N3U8_9CAUL</name>
<dbReference type="Gene3D" id="3.90.1300.10">
    <property type="entry name" value="Amidase signature (AS) domain"/>
    <property type="match status" value="1"/>
</dbReference>
<sequence length="480" mass="50318">MADLLARDATAQIAALQAKAVSAVELLQAAVARHEATHGELNAVVATGVERALLQAKAIDELRVRGESLGPLAGLPMTVKDTFDVAGLAASSGLAELRRRQAHDAAAVAGARRGGAVIWGKTNVPVMAADWQSDNALYGATNNPWDLERTPGGSSGGAAAALAARVTALEIGSDIGGSLRVPASFCGVYAHKPSWGLVSQRGHVPPAPGSLVQRDLNVVGPMARSARDLRLLLSLIAEAAVAPAAPPPAFSQLRIGLWLDEPLLPLDPEVREVVEAFAAEAAQAGAQVQPVRSPVDVAALLDAYILLLSATLSEDMPEAAIRRMELMRPGARLARASGAGPFSRAASVLGYTARHREWMAADAVRARLRHETGELFRRFDVLMAPIAPVPAFKHDRRPFDARKLKTSDGKELPYTTMLGWIALATACHLPATAVPAGRTRAGLPVGVQLIGPYGADSKTLGVAQALEEQVRGFEAPPEGI</sequence>
<reference evidence="3" key="1">
    <citation type="journal article" date="2019" name="Int. J. Syst. Evol. Microbiol.">
        <title>The Global Catalogue of Microorganisms (GCM) 10K type strain sequencing project: providing services to taxonomists for standard genome sequencing and annotation.</title>
        <authorList>
            <consortium name="The Broad Institute Genomics Platform"/>
            <consortium name="The Broad Institute Genome Sequencing Center for Infectious Disease"/>
            <person name="Wu L."/>
            <person name="Ma J."/>
        </authorList>
    </citation>
    <scope>NUCLEOTIDE SEQUENCE [LARGE SCALE GENOMIC DNA]</scope>
    <source>
        <strain evidence="3">DFY28</strain>
    </source>
</reference>
<evidence type="ECO:0000313" key="2">
    <source>
        <dbReference type="EMBL" id="MFD1783335.1"/>
    </source>
</evidence>
<evidence type="ECO:0000313" key="3">
    <source>
        <dbReference type="Proteomes" id="UP001597237"/>
    </source>
</evidence>
<evidence type="ECO:0000259" key="1">
    <source>
        <dbReference type="Pfam" id="PF01425"/>
    </source>
</evidence>
<feature type="domain" description="Amidase" evidence="1">
    <location>
        <begin position="25"/>
        <end position="460"/>
    </location>
</feature>
<gene>
    <name evidence="2" type="ORF">ACFSC0_08020</name>
</gene>
<accession>A0ABW4N3U8</accession>
<organism evidence="2 3">
    <name type="scientific">Phenylobacterium terrae</name>
    <dbReference type="NCBI Taxonomy" id="2665495"/>
    <lineage>
        <taxon>Bacteria</taxon>
        <taxon>Pseudomonadati</taxon>
        <taxon>Pseudomonadota</taxon>
        <taxon>Alphaproteobacteria</taxon>
        <taxon>Caulobacterales</taxon>
        <taxon>Caulobacteraceae</taxon>
        <taxon>Phenylobacterium</taxon>
    </lineage>
</organism>
<dbReference type="EMBL" id="JBHUEY010000001">
    <property type="protein sequence ID" value="MFD1783335.1"/>
    <property type="molecule type" value="Genomic_DNA"/>
</dbReference>